<feature type="compositionally biased region" description="Acidic residues" evidence="1">
    <location>
        <begin position="122"/>
        <end position="147"/>
    </location>
</feature>
<dbReference type="EMBL" id="CP042435">
    <property type="protein sequence ID" value="QEC69776.1"/>
    <property type="molecule type" value="Genomic_DNA"/>
</dbReference>
<proteinExistence type="predicted"/>
<gene>
    <name evidence="2" type="ORF">FRZ67_21650</name>
</gene>
<dbReference type="Proteomes" id="UP000321533">
    <property type="component" value="Chromosome"/>
</dbReference>
<evidence type="ECO:0000313" key="3">
    <source>
        <dbReference type="Proteomes" id="UP000321533"/>
    </source>
</evidence>
<feature type="region of interest" description="Disordered" evidence="1">
    <location>
        <begin position="1"/>
        <end position="25"/>
    </location>
</feature>
<feature type="region of interest" description="Disordered" evidence="1">
    <location>
        <begin position="68"/>
        <end position="154"/>
    </location>
</feature>
<name>A0A5B8VGT2_9BACT</name>
<protein>
    <submittedName>
        <fullName evidence="2">Uncharacterized protein</fullName>
    </submittedName>
</protein>
<organism evidence="2 3">
    <name type="scientific">Panacibacter ginsenosidivorans</name>
    <dbReference type="NCBI Taxonomy" id="1813871"/>
    <lineage>
        <taxon>Bacteria</taxon>
        <taxon>Pseudomonadati</taxon>
        <taxon>Bacteroidota</taxon>
        <taxon>Chitinophagia</taxon>
        <taxon>Chitinophagales</taxon>
        <taxon>Chitinophagaceae</taxon>
        <taxon>Panacibacter</taxon>
    </lineage>
</organism>
<dbReference type="AlphaFoldDB" id="A0A5B8VGT2"/>
<sequence length="154" mass="17223">MEQNKKISSDLQDSKRDKQYLKKEETTIDIPDVKDIPGQEHIHVPKMKEMIDTTISSDDEEGKGLFEEDELDAETNVSAEEKELLQSSSESMAGEDDEARKNIVLDNTDEDGELLNVQNDISGDDLDVPGAELDDADEATGNEDEENNTYSWGQ</sequence>
<keyword evidence="3" id="KW-1185">Reference proteome</keyword>
<reference evidence="2 3" key="1">
    <citation type="journal article" date="2016" name="Int. J. Syst. Evol. Microbiol.">
        <title>Panacibacter ginsenosidivorans gen. nov., sp. nov., with ginsenoside converting activity isolated from soil of a ginseng field.</title>
        <authorList>
            <person name="Siddiqi M.Z."/>
            <person name="Muhammad Shafi S."/>
            <person name="Choi K.D."/>
            <person name="Im W.T."/>
        </authorList>
    </citation>
    <scope>NUCLEOTIDE SEQUENCE [LARGE SCALE GENOMIC DNA]</scope>
    <source>
        <strain evidence="2 3">Gsoil1550</strain>
    </source>
</reference>
<accession>A0A5B8VGT2</accession>
<dbReference type="OrthoDB" id="678582at2"/>
<evidence type="ECO:0000256" key="1">
    <source>
        <dbReference type="SAM" id="MobiDB-lite"/>
    </source>
</evidence>
<evidence type="ECO:0000313" key="2">
    <source>
        <dbReference type="EMBL" id="QEC69776.1"/>
    </source>
</evidence>
<dbReference type="KEGG" id="pgin:FRZ67_21650"/>
<dbReference type="RefSeq" id="WP_147192652.1">
    <property type="nucleotide sequence ID" value="NZ_CP042435.1"/>
</dbReference>